<dbReference type="Gene3D" id="1.20.120.330">
    <property type="entry name" value="Nucleotidyltransferases domain 2"/>
    <property type="match status" value="1"/>
</dbReference>
<protein>
    <recommendedName>
        <fullName evidence="2">HEPN domain-containing protein</fullName>
    </recommendedName>
</protein>
<proteinExistence type="inferred from homology"/>
<dbReference type="PANTHER" id="PTHR36565:SF1">
    <property type="entry name" value="UPF0332 PROTEIN TM_1000"/>
    <property type="match status" value="1"/>
</dbReference>
<comment type="caution">
    <text evidence="3">The sequence shown here is derived from an EMBL/GenBank/DDBJ whole genome shotgun (WGS) entry which is preliminary data.</text>
</comment>
<evidence type="ECO:0000259" key="2">
    <source>
        <dbReference type="Pfam" id="PF05168"/>
    </source>
</evidence>
<evidence type="ECO:0000256" key="1">
    <source>
        <dbReference type="ARBA" id="ARBA00038248"/>
    </source>
</evidence>
<sequence length="128" mass="14879">MKKHDIIEKLLEKADRSIEAADLLFSQNYYDFAVSRAYYAMFYCTQAVLMSKNLSFSKHSAVIATFGRDFIKTGIFNQELYKALRNAFEARQTGDYFTTEQISKERCQETIESAKSFISETESYLKDK</sequence>
<accession>X0XDS6</accession>
<evidence type="ECO:0000313" key="3">
    <source>
        <dbReference type="EMBL" id="GAG33537.1"/>
    </source>
</evidence>
<dbReference type="EMBL" id="BARS01048158">
    <property type="protein sequence ID" value="GAG33537.1"/>
    <property type="molecule type" value="Genomic_DNA"/>
</dbReference>
<dbReference type="Pfam" id="PF05168">
    <property type="entry name" value="HEPN"/>
    <property type="match status" value="1"/>
</dbReference>
<comment type="similarity">
    <text evidence="1">Belongs to the UPF0332 family.</text>
</comment>
<dbReference type="AlphaFoldDB" id="X0XDS6"/>
<reference evidence="3" key="1">
    <citation type="journal article" date="2014" name="Front. Microbiol.">
        <title>High frequency of phylogenetically diverse reductive dehalogenase-homologous genes in deep subseafloor sedimentary metagenomes.</title>
        <authorList>
            <person name="Kawai M."/>
            <person name="Futagami T."/>
            <person name="Toyoda A."/>
            <person name="Takaki Y."/>
            <person name="Nishi S."/>
            <person name="Hori S."/>
            <person name="Arai W."/>
            <person name="Tsubouchi T."/>
            <person name="Morono Y."/>
            <person name="Uchiyama I."/>
            <person name="Ito T."/>
            <person name="Fujiyama A."/>
            <person name="Inagaki F."/>
            <person name="Takami H."/>
        </authorList>
    </citation>
    <scope>NUCLEOTIDE SEQUENCE</scope>
    <source>
        <strain evidence="3">Expedition CK06-06</strain>
    </source>
</reference>
<gene>
    <name evidence="3" type="ORF">S01H1_72239</name>
</gene>
<name>X0XDS6_9ZZZZ</name>
<dbReference type="InterPro" id="IPR052226">
    <property type="entry name" value="UPF0332_toxin"/>
</dbReference>
<organism evidence="3">
    <name type="scientific">marine sediment metagenome</name>
    <dbReference type="NCBI Taxonomy" id="412755"/>
    <lineage>
        <taxon>unclassified sequences</taxon>
        <taxon>metagenomes</taxon>
        <taxon>ecological metagenomes</taxon>
    </lineage>
</organism>
<dbReference type="PANTHER" id="PTHR36565">
    <property type="entry name" value="UPF0332 PROTEIN TM_1000"/>
    <property type="match status" value="1"/>
</dbReference>
<dbReference type="InterPro" id="IPR007842">
    <property type="entry name" value="HEPN_dom"/>
</dbReference>
<feature type="domain" description="HEPN" evidence="2">
    <location>
        <begin position="8"/>
        <end position="122"/>
    </location>
</feature>